<evidence type="ECO:0000313" key="2">
    <source>
        <dbReference type="Proteomes" id="UP000838756"/>
    </source>
</evidence>
<name>A0A8S4RZA0_9NEOP</name>
<gene>
    <name evidence="1" type="primary">jg25300</name>
    <name evidence="1" type="ORF">PAEG_LOCUS20302</name>
</gene>
<evidence type="ECO:0000313" key="1">
    <source>
        <dbReference type="EMBL" id="CAH2244348.1"/>
    </source>
</evidence>
<proteinExistence type="predicted"/>
<protein>
    <submittedName>
        <fullName evidence="1">Jg25300 protein</fullName>
    </submittedName>
</protein>
<dbReference type="AlphaFoldDB" id="A0A8S4RZA0"/>
<reference evidence="1" key="1">
    <citation type="submission" date="2022-03" db="EMBL/GenBank/DDBJ databases">
        <authorList>
            <person name="Lindestad O."/>
        </authorList>
    </citation>
    <scope>NUCLEOTIDE SEQUENCE</scope>
</reference>
<organism evidence="1 2">
    <name type="scientific">Pararge aegeria aegeria</name>
    <dbReference type="NCBI Taxonomy" id="348720"/>
    <lineage>
        <taxon>Eukaryota</taxon>
        <taxon>Metazoa</taxon>
        <taxon>Ecdysozoa</taxon>
        <taxon>Arthropoda</taxon>
        <taxon>Hexapoda</taxon>
        <taxon>Insecta</taxon>
        <taxon>Pterygota</taxon>
        <taxon>Neoptera</taxon>
        <taxon>Endopterygota</taxon>
        <taxon>Lepidoptera</taxon>
        <taxon>Glossata</taxon>
        <taxon>Ditrysia</taxon>
        <taxon>Papilionoidea</taxon>
        <taxon>Nymphalidae</taxon>
        <taxon>Satyrinae</taxon>
        <taxon>Satyrini</taxon>
        <taxon>Parargina</taxon>
        <taxon>Pararge</taxon>
    </lineage>
</organism>
<dbReference type="EMBL" id="CAKXAJ010025823">
    <property type="protein sequence ID" value="CAH2244348.1"/>
    <property type="molecule type" value="Genomic_DNA"/>
</dbReference>
<keyword evidence="2" id="KW-1185">Reference proteome</keyword>
<dbReference type="Proteomes" id="UP000838756">
    <property type="component" value="Unassembled WGS sequence"/>
</dbReference>
<comment type="caution">
    <text evidence="1">The sequence shown here is derived from an EMBL/GenBank/DDBJ whole genome shotgun (WGS) entry which is preliminary data.</text>
</comment>
<accession>A0A8S4RZA0</accession>
<sequence>MEAGRAFQILAVRIRNDDAKRLVRDAVYRPRRDADHYVASRFDGRKIKVVLKLFVTELVGGNATNMIIFAILLQCCVPI</sequence>